<sequence length="131" mass="14479">MSIFRVSINIATATRTLEELDEFTGAHATRWSGIGEPVHEFDPAGPAREISQWHLDSGVEGDTTLLEPHLAMIRPVLERMAYVPFEGVLYSSLSISLTAREHGFVFDLEPLDAALIARAGLRLRVDAYTAE</sequence>
<gene>
    <name evidence="1" type="ORF">HD599_001589</name>
</gene>
<evidence type="ECO:0008006" key="3">
    <source>
        <dbReference type="Google" id="ProtNLM"/>
    </source>
</evidence>
<dbReference type="AlphaFoldDB" id="A0A841ANI2"/>
<keyword evidence="2" id="KW-1185">Reference proteome</keyword>
<accession>A0A841ANI2</accession>
<reference evidence="1 2" key="1">
    <citation type="submission" date="2020-08" db="EMBL/GenBank/DDBJ databases">
        <title>Sequencing the genomes of 1000 actinobacteria strains.</title>
        <authorList>
            <person name="Klenk H.-P."/>
        </authorList>
    </citation>
    <scope>NUCLEOTIDE SEQUENCE [LARGE SCALE GENOMIC DNA]</scope>
    <source>
        <strain evidence="1 2">DSM 105784</strain>
    </source>
</reference>
<organism evidence="1 2">
    <name type="scientific">Conyzicola lurida</name>
    <dbReference type="NCBI Taxonomy" id="1172621"/>
    <lineage>
        <taxon>Bacteria</taxon>
        <taxon>Bacillati</taxon>
        <taxon>Actinomycetota</taxon>
        <taxon>Actinomycetes</taxon>
        <taxon>Micrococcales</taxon>
        <taxon>Microbacteriaceae</taxon>
        <taxon>Conyzicola</taxon>
    </lineage>
</organism>
<dbReference type="RefSeq" id="WP_184235703.1">
    <property type="nucleotide sequence ID" value="NZ_JACHMJ010000001.1"/>
</dbReference>
<proteinExistence type="predicted"/>
<name>A0A841ANI2_9MICO</name>
<dbReference type="Proteomes" id="UP000536685">
    <property type="component" value="Unassembled WGS sequence"/>
</dbReference>
<comment type="caution">
    <text evidence="1">The sequence shown here is derived from an EMBL/GenBank/DDBJ whole genome shotgun (WGS) entry which is preliminary data.</text>
</comment>
<protein>
    <recommendedName>
        <fullName evidence="3">DUF4279 domain-containing protein</fullName>
    </recommendedName>
</protein>
<evidence type="ECO:0000313" key="2">
    <source>
        <dbReference type="Proteomes" id="UP000536685"/>
    </source>
</evidence>
<evidence type="ECO:0000313" key="1">
    <source>
        <dbReference type="EMBL" id="MBB5843266.1"/>
    </source>
</evidence>
<dbReference type="EMBL" id="JACHMJ010000001">
    <property type="protein sequence ID" value="MBB5843266.1"/>
    <property type="molecule type" value="Genomic_DNA"/>
</dbReference>